<dbReference type="AlphaFoldDB" id="A0A0D1CKI4"/>
<keyword evidence="1" id="KW-0812">Transmembrane</keyword>
<proteinExistence type="predicted"/>
<evidence type="ECO:0000256" key="1">
    <source>
        <dbReference type="SAM" id="Phobius"/>
    </source>
</evidence>
<dbReference type="RefSeq" id="WP_043919793.1">
    <property type="nucleotide sequence ID" value="NZ_FZPF01000003.1"/>
</dbReference>
<keyword evidence="3" id="KW-1185">Reference proteome</keyword>
<keyword evidence="1" id="KW-0472">Membrane</keyword>
<comment type="caution">
    <text evidence="2">The sequence shown here is derived from an EMBL/GenBank/DDBJ whole genome shotgun (WGS) entry which is preliminary data.</text>
</comment>
<evidence type="ECO:0000313" key="2">
    <source>
        <dbReference type="EMBL" id="KIT15262.1"/>
    </source>
</evidence>
<sequence>MFYDDVSAPAALFLIALGGAFLAIAWQLRARMRTFDRDGRRCMAEVIHFDRRKVGRRNSTYTYLPTFRFTDASGTVREACSTLLRLDYDFEIGSRREIIYADGEDRVILAAHRRSGSLSWIVFGLFGLGIAMAGLLALTS</sequence>
<evidence type="ECO:0000313" key="3">
    <source>
        <dbReference type="Proteomes" id="UP000032232"/>
    </source>
</evidence>
<dbReference type="Proteomes" id="UP000032232">
    <property type="component" value="Unassembled WGS sequence"/>
</dbReference>
<evidence type="ECO:0008006" key="4">
    <source>
        <dbReference type="Google" id="ProtNLM"/>
    </source>
</evidence>
<feature type="transmembrane region" description="Helical" evidence="1">
    <location>
        <begin position="6"/>
        <end position="28"/>
    </location>
</feature>
<dbReference type="PATRIC" id="fig|935700.4.peg.3109"/>
<keyword evidence="1" id="KW-1133">Transmembrane helix</keyword>
<name>A0A0D1CKI4_9RHOB</name>
<reference evidence="2 3" key="1">
    <citation type="submission" date="2015-02" db="EMBL/GenBank/DDBJ databases">
        <title>Genome Sequence of Jannaschia aquimarina DSM28248, a member of the Roseobacter clade.</title>
        <authorList>
            <person name="Voget S."/>
            <person name="Daniel R."/>
        </authorList>
    </citation>
    <scope>NUCLEOTIDE SEQUENCE [LARGE SCALE GENOMIC DNA]</scope>
    <source>
        <strain evidence="2 3">GSW-M26</strain>
    </source>
</reference>
<gene>
    <name evidence="2" type="ORF">jaqu_30090</name>
</gene>
<dbReference type="STRING" id="935700.jaqu_30090"/>
<dbReference type="EMBL" id="JYFE01000054">
    <property type="protein sequence ID" value="KIT15262.1"/>
    <property type="molecule type" value="Genomic_DNA"/>
</dbReference>
<feature type="transmembrane region" description="Helical" evidence="1">
    <location>
        <begin position="118"/>
        <end position="138"/>
    </location>
</feature>
<protein>
    <recommendedName>
        <fullName evidence="4">DUF3592 domain-containing protein</fullName>
    </recommendedName>
</protein>
<organism evidence="2 3">
    <name type="scientific">Jannaschia aquimarina</name>
    <dbReference type="NCBI Taxonomy" id="935700"/>
    <lineage>
        <taxon>Bacteria</taxon>
        <taxon>Pseudomonadati</taxon>
        <taxon>Pseudomonadota</taxon>
        <taxon>Alphaproteobacteria</taxon>
        <taxon>Rhodobacterales</taxon>
        <taxon>Roseobacteraceae</taxon>
        <taxon>Jannaschia</taxon>
    </lineage>
</organism>
<accession>A0A0D1CKI4</accession>